<evidence type="ECO:0000313" key="2">
    <source>
        <dbReference type="WBParaSite" id="nRc.2.0.1.t29471-RA"/>
    </source>
</evidence>
<sequence>MMRKCATIDAKRVSLTLVILRREDDLGVSTVIPFLMCPKQDAPINEAMRTETGDIGVENKNSPFLSALPASTTKATAINNEKISSVDLQSDKEMFYLSDRKFDAKNQQTVFLWKDEIIGFVK</sequence>
<proteinExistence type="predicted"/>
<dbReference type="Proteomes" id="UP000887565">
    <property type="component" value="Unplaced"/>
</dbReference>
<name>A0A915JT93_ROMCU</name>
<dbReference type="AlphaFoldDB" id="A0A915JT93"/>
<reference evidence="2" key="1">
    <citation type="submission" date="2022-11" db="UniProtKB">
        <authorList>
            <consortium name="WormBaseParasite"/>
        </authorList>
    </citation>
    <scope>IDENTIFICATION</scope>
</reference>
<protein>
    <submittedName>
        <fullName evidence="2">Uncharacterized protein</fullName>
    </submittedName>
</protein>
<organism evidence="1 2">
    <name type="scientific">Romanomermis culicivorax</name>
    <name type="common">Nematode worm</name>
    <dbReference type="NCBI Taxonomy" id="13658"/>
    <lineage>
        <taxon>Eukaryota</taxon>
        <taxon>Metazoa</taxon>
        <taxon>Ecdysozoa</taxon>
        <taxon>Nematoda</taxon>
        <taxon>Enoplea</taxon>
        <taxon>Dorylaimia</taxon>
        <taxon>Mermithida</taxon>
        <taxon>Mermithoidea</taxon>
        <taxon>Mermithidae</taxon>
        <taxon>Romanomermis</taxon>
    </lineage>
</organism>
<dbReference type="WBParaSite" id="nRc.2.0.1.t29471-RA">
    <property type="protein sequence ID" value="nRc.2.0.1.t29471-RA"/>
    <property type="gene ID" value="nRc.2.0.1.g29471"/>
</dbReference>
<accession>A0A915JT93</accession>
<evidence type="ECO:0000313" key="1">
    <source>
        <dbReference type="Proteomes" id="UP000887565"/>
    </source>
</evidence>
<keyword evidence="1" id="KW-1185">Reference proteome</keyword>